<keyword evidence="2 6" id="KW-0540">Nuclease</keyword>
<evidence type="ECO:0000256" key="2">
    <source>
        <dbReference type="ARBA" id="ARBA00022722"/>
    </source>
</evidence>
<evidence type="ECO:0000313" key="9">
    <source>
        <dbReference type="Proteomes" id="UP000249451"/>
    </source>
</evidence>
<dbReference type="AlphaFoldDB" id="A0A2W5D7Z2"/>
<reference evidence="8 9" key="1">
    <citation type="submission" date="2017-11" db="EMBL/GenBank/DDBJ databases">
        <title>Infants hospitalized years apart are colonized by the same room-sourced microbial strains.</title>
        <authorList>
            <person name="Brooks B."/>
            <person name="Olm M.R."/>
            <person name="Firek B.A."/>
            <person name="Baker R."/>
            <person name="Thomas B.C."/>
            <person name="Morowitz M.J."/>
            <person name="Banfield J.F."/>
        </authorList>
    </citation>
    <scope>NUCLEOTIDE SEQUENCE [LARGE SCALE GENOMIC DNA]</scope>
    <source>
        <strain evidence="8">S2_012_000_R3_87</strain>
    </source>
</reference>
<proteinExistence type="inferred from homology"/>
<accession>A0A2W5D7Z2</accession>
<evidence type="ECO:0000256" key="1">
    <source>
        <dbReference type="ARBA" id="ARBA00022694"/>
    </source>
</evidence>
<sequence length="127" mass="13501">MLAPEHRLRSSALFSTVVKKGARKGSRTVVVHLWTPEPGPDAPLELTGGPRAGLIVSKAVGNAVVRHAVSRKLRAVLATIIDDDATAASPQLQETSFVVVRALPGSAKASSKELESDVRRCLSRLSR</sequence>
<organism evidence="8 9">
    <name type="scientific">Corynebacterium urealyticum</name>
    <dbReference type="NCBI Taxonomy" id="43771"/>
    <lineage>
        <taxon>Bacteria</taxon>
        <taxon>Bacillati</taxon>
        <taxon>Actinomycetota</taxon>
        <taxon>Actinomycetes</taxon>
        <taxon>Mycobacteriales</taxon>
        <taxon>Corynebacteriaceae</taxon>
        <taxon>Corynebacterium</taxon>
    </lineage>
</organism>
<keyword evidence="1 6" id="KW-0819">tRNA processing</keyword>
<name>A0A2W5D7Z2_9CORY</name>
<evidence type="ECO:0000256" key="7">
    <source>
        <dbReference type="NCBIfam" id="TIGR00188"/>
    </source>
</evidence>
<keyword evidence="3 6" id="KW-0255">Endonuclease</keyword>
<protein>
    <recommendedName>
        <fullName evidence="6 7">Ribonuclease P protein component</fullName>
        <shortName evidence="6">RNase P protein</shortName>
        <shortName evidence="6">RNaseP protein</shortName>
        <ecNumber evidence="6 7">3.1.26.5</ecNumber>
    </recommendedName>
    <alternativeName>
        <fullName evidence="6">Protein C5</fullName>
    </alternativeName>
</protein>
<dbReference type="EMBL" id="QFNY01000018">
    <property type="protein sequence ID" value="PZP03132.1"/>
    <property type="molecule type" value="Genomic_DNA"/>
</dbReference>
<comment type="function">
    <text evidence="6">RNaseP catalyzes the removal of the 5'-leader sequence from pre-tRNA to produce the mature 5'-terminus. It can also cleave other RNA substrates such as 4.5S RNA. The protein component plays an auxiliary but essential role in vivo by binding to the 5'-leader sequence and broadening the substrate specificity of the ribozyme.</text>
</comment>
<evidence type="ECO:0000313" key="8">
    <source>
        <dbReference type="EMBL" id="PZP03132.1"/>
    </source>
</evidence>
<dbReference type="InterPro" id="IPR000100">
    <property type="entry name" value="RNase_P"/>
</dbReference>
<dbReference type="Pfam" id="PF00825">
    <property type="entry name" value="Ribonuclease_P"/>
    <property type="match status" value="1"/>
</dbReference>
<evidence type="ECO:0000256" key="6">
    <source>
        <dbReference type="HAMAP-Rule" id="MF_00227"/>
    </source>
</evidence>
<dbReference type="PANTHER" id="PTHR33992">
    <property type="entry name" value="RIBONUCLEASE P PROTEIN COMPONENT"/>
    <property type="match status" value="1"/>
</dbReference>
<dbReference type="GO" id="GO:0042781">
    <property type="term" value="F:3'-tRNA processing endoribonuclease activity"/>
    <property type="evidence" value="ECO:0007669"/>
    <property type="project" value="TreeGrafter"/>
</dbReference>
<dbReference type="InterPro" id="IPR020568">
    <property type="entry name" value="Ribosomal_Su5_D2-typ_SF"/>
</dbReference>
<comment type="caution">
    <text evidence="8">The sequence shown here is derived from an EMBL/GenBank/DDBJ whole genome shotgun (WGS) entry which is preliminary data.</text>
</comment>
<dbReference type="GO" id="GO:0030677">
    <property type="term" value="C:ribonuclease P complex"/>
    <property type="evidence" value="ECO:0007669"/>
    <property type="project" value="TreeGrafter"/>
</dbReference>
<dbReference type="NCBIfam" id="TIGR00188">
    <property type="entry name" value="rnpA"/>
    <property type="match status" value="1"/>
</dbReference>
<keyword evidence="4 6" id="KW-0378">Hydrolase</keyword>
<dbReference type="Gene3D" id="3.30.230.10">
    <property type="match status" value="1"/>
</dbReference>
<dbReference type="PANTHER" id="PTHR33992:SF1">
    <property type="entry name" value="RIBONUCLEASE P PROTEIN COMPONENT"/>
    <property type="match status" value="1"/>
</dbReference>
<dbReference type="Proteomes" id="UP000249451">
    <property type="component" value="Unassembled WGS sequence"/>
</dbReference>
<dbReference type="GO" id="GO:0004526">
    <property type="term" value="F:ribonuclease P activity"/>
    <property type="evidence" value="ECO:0007669"/>
    <property type="project" value="UniProtKB-UniRule"/>
</dbReference>
<dbReference type="HAMAP" id="MF_00227">
    <property type="entry name" value="RNase_P"/>
    <property type="match status" value="1"/>
</dbReference>
<dbReference type="InterPro" id="IPR014721">
    <property type="entry name" value="Ribsml_uS5_D2-typ_fold_subgr"/>
</dbReference>
<dbReference type="GO" id="GO:0000049">
    <property type="term" value="F:tRNA binding"/>
    <property type="evidence" value="ECO:0007669"/>
    <property type="project" value="UniProtKB-UniRule"/>
</dbReference>
<comment type="subunit">
    <text evidence="6">Consists of a catalytic RNA component (M1 or rnpB) and a protein subunit.</text>
</comment>
<evidence type="ECO:0000256" key="4">
    <source>
        <dbReference type="ARBA" id="ARBA00022801"/>
    </source>
</evidence>
<gene>
    <name evidence="6 8" type="primary">rnpA</name>
    <name evidence="8" type="ORF">DI609_01465</name>
</gene>
<comment type="similarity">
    <text evidence="6">Belongs to the RnpA family.</text>
</comment>
<dbReference type="EC" id="3.1.26.5" evidence="6 7"/>
<evidence type="ECO:0000256" key="5">
    <source>
        <dbReference type="ARBA" id="ARBA00022884"/>
    </source>
</evidence>
<dbReference type="SUPFAM" id="SSF54211">
    <property type="entry name" value="Ribosomal protein S5 domain 2-like"/>
    <property type="match status" value="1"/>
</dbReference>
<dbReference type="GO" id="GO:0001682">
    <property type="term" value="P:tRNA 5'-leader removal"/>
    <property type="evidence" value="ECO:0007669"/>
    <property type="project" value="UniProtKB-UniRule"/>
</dbReference>
<evidence type="ECO:0000256" key="3">
    <source>
        <dbReference type="ARBA" id="ARBA00022759"/>
    </source>
</evidence>
<comment type="catalytic activity">
    <reaction evidence="6">
        <text>Endonucleolytic cleavage of RNA, removing 5'-extranucleotides from tRNA precursor.</text>
        <dbReference type="EC" id="3.1.26.5"/>
    </reaction>
</comment>
<keyword evidence="5 6" id="KW-0694">RNA-binding</keyword>